<dbReference type="Proteomes" id="UP000722791">
    <property type="component" value="Unassembled WGS sequence"/>
</dbReference>
<reference evidence="1" key="1">
    <citation type="journal article" date="2021" name="Proc. Natl. Acad. Sci. U.S.A.">
        <title>Three genomes in the algal genus Volvox reveal the fate of a haploid sex-determining region after a transition to homothallism.</title>
        <authorList>
            <person name="Yamamoto K."/>
            <person name="Hamaji T."/>
            <person name="Kawai-Toyooka H."/>
            <person name="Matsuzaki R."/>
            <person name="Takahashi F."/>
            <person name="Nishimura Y."/>
            <person name="Kawachi M."/>
            <person name="Noguchi H."/>
            <person name="Minakuchi Y."/>
            <person name="Umen J.G."/>
            <person name="Toyoda A."/>
            <person name="Nozaki H."/>
        </authorList>
    </citation>
    <scope>NUCLEOTIDE SEQUENCE</scope>
    <source>
        <strain evidence="2">NIES-3785</strain>
        <strain evidence="1">NIES-3786</strain>
    </source>
</reference>
<sequence>MALASSNTFSMYSMLPNAVLALRRNNDNPTTGTGTGGAAAAGLWSAAVPAGCGAVANPRSTSPKITRLHAQNGTHGSLAGAGTPGPCRSCASAATSAGVSASLRFRSVSRFFVVPTAIR</sequence>
<gene>
    <name evidence="1" type="ORF">Vretifemale_931</name>
    <name evidence="2" type="ORF">Vretimale_3359</name>
</gene>
<proteinExistence type="predicted"/>
<dbReference type="Proteomes" id="UP000747110">
    <property type="component" value="Unassembled WGS sequence"/>
</dbReference>
<evidence type="ECO:0000313" key="2">
    <source>
        <dbReference type="EMBL" id="GIL97812.1"/>
    </source>
</evidence>
<dbReference type="EMBL" id="BNCQ01000005">
    <property type="protein sequence ID" value="GIL97812.1"/>
    <property type="molecule type" value="Genomic_DNA"/>
</dbReference>
<protein>
    <submittedName>
        <fullName evidence="1">Uncharacterized protein</fullName>
    </submittedName>
</protein>
<dbReference type="EMBL" id="BNCP01000002">
    <property type="protein sequence ID" value="GIL70091.1"/>
    <property type="molecule type" value="Genomic_DNA"/>
</dbReference>
<organism evidence="1 3">
    <name type="scientific">Volvox reticuliferus</name>
    <dbReference type="NCBI Taxonomy" id="1737510"/>
    <lineage>
        <taxon>Eukaryota</taxon>
        <taxon>Viridiplantae</taxon>
        <taxon>Chlorophyta</taxon>
        <taxon>core chlorophytes</taxon>
        <taxon>Chlorophyceae</taxon>
        <taxon>CS clade</taxon>
        <taxon>Chlamydomonadales</taxon>
        <taxon>Volvocaceae</taxon>
        <taxon>Volvox</taxon>
    </lineage>
</organism>
<dbReference type="AlphaFoldDB" id="A0A8J4FD86"/>
<accession>A0A8J4FD86</accession>
<name>A0A8J4FD86_9CHLO</name>
<evidence type="ECO:0000313" key="1">
    <source>
        <dbReference type="EMBL" id="GIL70091.1"/>
    </source>
</evidence>
<keyword evidence="3" id="KW-1185">Reference proteome</keyword>
<comment type="caution">
    <text evidence="1">The sequence shown here is derived from an EMBL/GenBank/DDBJ whole genome shotgun (WGS) entry which is preliminary data.</text>
</comment>
<evidence type="ECO:0000313" key="3">
    <source>
        <dbReference type="Proteomes" id="UP000747110"/>
    </source>
</evidence>